<dbReference type="AlphaFoldDB" id="A0A5D0MGV0"/>
<dbReference type="EMBL" id="VSIX01000089">
    <property type="protein sequence ID" value="TYB30721.1"/>
    <property type="molecule type" value="Genomic_DNA"/>
</dbReference>
<dbReference type="GO" id="GO:0016491">
    <property type="term" value="F:oxidoreductase activity"/>
    <property type="evidence" value="ECO:0007669"/>
    <property type="project" value="InterPro"/>
</dbReference>
<comment type="caution">
    <text evidence="2">The sequence shown here is derived from an EMBL/GenBank/DDBJ whole genome shotgun (WGS) entry which is preliminary data.</text>
</comment>
<proteinExistence type="predicted"/>
<dbReference type="InterPro" id="IPR009078">
    <property type="entry name" value="Ferritin-like_SF"/>
</dbReference>
<evidence type="ECO:0000313" key="3">
    <source>
        <dbReference type="Proteomes" id="UP000324143"/>
    </source>
</evidence>
<reference evidence="2" key="1">
    <citation type="submission" date="2019-08" db="EMBL/GenBank/DDBJ databases">
        <title>Genomic characterization of a novel candidate phylum (ARYD3) from a high temperature, high salinity tertiary oil reservoir in north central Oklahoma, USA.</title>
        <authorList>
            <person name="Youssef N.H."/>
            <person name="Yadav A."/>
            <person name="Elshahed M.S."/>
        </authorList>
    </citation>
    <scope>NUCLEOTIDE SEQUENCE [LARGE SCALE GENOMIC DNA]</scope>
    <source>
        <strain evidence="2">ARYD3</strain>
    </source>
</reference>
<sequence>MTKILFSKIVEFATGIEDAGYEFYNKISSKTKDPKIKRIFTSLAKAELQHKKTFANMLKDKSVKINTDLFPEEYYFEYASKVIFDKEKLENEYRMIDSPIDALNFGIRRELDTILYYQELNRMIDENKIETQVENIIKEERKHFMKLTNYKEELENQK</sequence>
<dbReference type="InterPro" id="IPR012347">
    <property type="entry name" value="Ferritin-like"/>
</dbReference>
<dbReference type="InterPro" id="IPR003251">
    <property type="entry name" value="Rr_diiron-bd_dom"/>
</dbReference>
<accession>A0A5D0MGV0</accession>
<dbReference type="GO" id="GO:0046872">
    <property type="term" value="F:metal ion binding"/>
    <property type="evidence" value="ECO:0007669"/>
    <property type="project" value="InterPro"/>
</dbReference>
<dbReference type="SUPFAM" id="SSF47240">
    <property type="entry name" value="Ferritin-like"/>
    <property type="match status" value="1"/>
</dbReference>
<keyword evidence="3" id="KW-1185">Reference proteome</keyword>
<gene>
    <name evidence="2" type="ORF">FXF47_08065</name>
</gene>
<dbReference type="Proteomes" id="UP000324143">
    <property type="component" value="Unassembled WGS sequence"/>
</dbReference>
<dbReference type="PANTHER" id="PTHR33531:SF7">
    <property type="entry name" value="HYPOTHETICAL MEMBRANE PROTEIN, CONSERVED"/>
    <property type="match status" value="1"/>
</dbReference>
<organism evidence="2 3">
    <name type="scientific">Candidatus Mcinerneyibacterium aminivorans</name>
    <dbReference type="NCBI Taxonomy" id="2703815"/>
    <lineage>
        <taxon>Bacteria</taxon>
        <taxon>Candidatus Macinerneyibacteriota</taxon>
        <taxon>Candidatus Mcinerneyibacteria</taxon>
        <taxon>Candidatus Mcinerneyibacteriales</taxon>
        <taxon>Candidatus Mcinerneyibacteriaceae</taxon>
        <taxon>Candidatus Mcinerneyibacterium</taxon>
    </lineage>
</organism>
<feature type="domain" description="Rubrerythrin diiron-binding" evidence="1">
    <location>
        <begin position="9"/>
        <end position="147"/>
    </location>
</feature>
<evidence type="ECO:0000313" key="2">
    <source>
        <dbReference type="EMBL" id="TYB30721.1"/>
    </source>
</evidence>
<dbReference type="PANTHER" id="PTHR33531">
    <property type="entry name" value="RUBRERYTHRIN SUBFAMILY"/>
    <property type="match status" value="1"/>
</dbReference>
<name>A0A5D0MGV0_9BACT</name>
<dbReference type="Gene3D" id="1.20.1260.10">
    <property type="match status" value="1"/>
</dbReference>
<protein>
    <submittedName>
        <fullName evidence="2">Ferritin family protein</fullName>
    </submittedName>
</protein>
<dbReference type="CDD" id="cd01045">
    <property type="entry name" value="Ferritin_like_AB"/>
    <property type="match status" value="1"/>
</dbReference>
<dbReference type="Pfam" id="PF02915">
    <property type="entry name" value="Rubrerythrin"/>
    <property type="match status" value="1"/>
</dbReference>
<evidence type="ECO:0000259" key="1">
    <source>
        <dbReference type="Pfam" id="PF02915"/>
    </source>
</evidence>